<dbReference type="OrthoDB" id="526653at2759"/>
<dbReference type="Gene3D" id="6.10.280.10">
    <property type="entry name" value="Mediator complex, subunit Med21"/>
    <property type="match status" value="1"/>
</dbReference>
<keyword evidence="7 10" id="KW-0804">Transcription</keyword>
<comment type="similarity">
    <text evidence="2 10">Belongs to the Mediator complex subunit 21 family.</text>
</comment>
<dbReference type="PANTHER" id="PTHR13381:SF0">
    <property type="entry name" value="MEDIATOR OF RNA POLYMERASE II TRANSCRIPTION SUBUNIT 21"/>
    <property type="match status" value="1"/>
</dbReference>
<dbReference type="Pfam" id="PF11221">
    <property type="entry name" value="Med21"/>
    <property type="match status" value="1"/>
</dbReference>
<organism evidence="12 13">
    <name type="scientific">Polychaeton citri CBS 116435</name>
    <dbReference type="NCBI Taxonomy" id="1314669"/>
    <lineage>
        <taxon>Eukaryota</taxon>
        <taxon>Fungi</taxon>
        <taxon>Dikarya</taxon>
        <taxon>Ascomycota</taxon>
        <taxon>Pezizomycotina</taxon>
        <taxon>Dothideomycetes</taxon>
        <taxon>Dothideomycetidae</taxon>
        <taxon>Capnodiales</taxon>
        <taxon>Capnodiaceae</taxon>
        <taxon>Polychaeton</taxon>
    </lineage>
</organism>
<dbReference type="GO" id="GO:0006357">
    <property type="term" value="P:regulation of transcription by RNA polymerase II"/>
    <property type="evidence" value="ECO:0007669"/>
    <property type="project" value="TreeGrafter"/>
</dbReference>
<feature type="compositionally biased region" description="Low complexity" evidence="11">
    <location>
        <begin position="38"/>
        <end position="57"/>
    </location>
</feature>
<evidence type="ECO:0000256" key="7">
    <source>
        <dbReference type="ARBA" id="ARBA00023163"/>
    </source>
</evidence>
<keyword evidence="6 10" id="KW-0010">Activator</keyword>
<evidence type="ECO:0000256" key="10">
    <source>
        <dbReference type="RuleBase" id="RU366036"/>
    </source>
</evidence>
<evidence type="ECO:0000256" key="6">
    <source>
        <dbReference type="ARBA" id="ARBA00023159"/>
    </source>
</evidence>
<keyword evidence="5 10" id="KW-0805">Transcription regulation</keyword>
<protein>
    <recommendedName>
        <fullName evidence="4 10">Mediator of RNA polymerase II transcription subunit 21</fullName>
    </recommendedName>
</protein>
<comment type="function">
    <text evidence="9 10">Component of the Mediator complex, a coactivator involved in the regulated transcription of nearly all RNA polymerase II-dependent genes. Mediator functions as a bridge to convey information from gene-specific regulatory proteins to the basal RNA polymerase II transcription machinery. Mediator is recruited to promoters by direct interactions with regulatory proteins and serves as a scaffold for the assembly of a functional preinitiation complex with RNA polymerase II and the general transcription factors.</text>
</comment>
<comment type="caution">
    <text evidence="12">The sequence shown here is derived from an EMBL/GenBank/DDBJ whole genome shotgun (WGS) entry which is preliminary data.</text>
</comment>
<evidence type="ECO:0000256" key="5">
    <source>
        <dbReference type="ARBA" id="ARBA00023015"/>
    </source>
</evidence>
<accession>A0A9P4QBW1</accession>
<evidence type="ECO:0000256" key="9">
    <source>
        <dbReference type="ARBA" id="ARBA00025687"/>
    </source>
</evidence>
<dbReference type="Proteomes" id="UP000799441">
    <property type="component" value="Unassembled WGS sequence"/>
</dbReference>
<sequence length="169" mass="18469">MADRLTQLQDCVDDLLTQMFATLKYIQLRHPFSNIPGQPSQAPTSQSQTAPSSAAPALTNGNSASAKDAQQDLVKSDEEDPQNPEEPAIFQANMRELARDLILKEQQIEYIIQSLPGIGSSEAEQLERMKVLEAELRAVGKERLVAESEREGLVELVGSVLSGIKRVPG</sequence>
<dbReference type="InterPro" id="IPR021384">
    <property type="entry name" value="Mediator_Med21"/>
</dbReference>
<proteinExistence type="inferred from homology"/>
<comment type="subunit">
    <text evidence="3 10">Component of the Mediator complex.</text>
</comment>
<dbReference type="GO" id="GO:0003712">
    <property type="term" value="F:transcription coregulator activity"/>
    <property type="evidence" value="ECO:0007669"/>
    <property type="project" value="TreeGrafter"/>
</dbReference>
<dbReference type="SUPFAM" id="SSF140718">
    <property type="entry name" value="Mediator hinge subcomplex-like"/>
    <property type="match status" value="1"/>
</dbReference>
<evidence type="ECO:0000256" key="8">
    <source>
        <dbReference type="ARBA" id="ARBA00023242"/>
    </source>
</evidence>
<dbReference type="PANTHER" id="PTHR13381">
    <property type="entry name" value="RNA POLYMERASE II HOLOENZYME COMPONENT SRB7"/>
    <property type="match status" value="1"/>
</dbReference>
<dbReference type="GO" id="GO:0016592">
    <property type="term" value="C:mediator complex"/>
    <property type="evidence" value="ECO:0007669"/>
    <property type="project" value="UniProtKB-UniRule"/>
</dbReference>
<evidence type="ECO:0000256" key="11">
    <source>
        <dbReference type="SAM" id="MobiDB-lite"/>
    </source>
</evidence>
<keyword evidence="13" id="KW-1185">Reference proteome</keyword>
<evidence type="ECO:0000256" key="2">
    <source>
        <dbReference type="ARBA" id="ARBA00005770"/>
    </source>
</evidence>
<evidence type="ECO:0000256" key="1">
    <source>
        <dbReference type="ARBA" id="ARBA00004123"/>
    </source>
</evidence>
<evidence type="ECO:0000256" key="3">
    <source>
        <dbReference type="ARBA" id="ARBA00011837"/>
    </source>
</evidence>
<dbReference type="InterPro" id="IPR037212">
    <property type="entry name" value="Med7/Med21-like"/>
</dbReference>
<dbReference type="EMBL" id="MU003779">
    <property type="protein sequence ID" value="KAF2722873.1"/>
    <property type="molecule type" value="Genomic_DNA"/>
</dbReference>
<evidence type="ECO:0000256" key="4">
    <source>
        <dbReference type="ARBA" id="ARBA00019691"/>
    </source>
</evidence>
<dbReference type="AlphaFoldDB" id="A0A9P4QBW1"/>
<evidence type="ECO:0000313" key="12">
    <source>
        <dbReference type="EMBL" id="KAF2722873.1"/>
    </source>
</evidence>
<keyword evidence="8 10" id="KW-0539">Nucleus</keyword>
<name>A0A9P4QBW1_9PEZI</name>
<evidence type="ECO:0000313" key="13">
    <source>
        <dbReference type="Proteomes" id="UP000799441"/>
    </source>
</evidence>
<gene>
    <name evidence="12" type="ORF">K431DRAFT_283385</name>
</gene>
<comment type="subcellular location">
    <subcellularLocation>
        <location evidence="1 10">Nucleus</location>
    </subcellularLocation>
</comment>
<reference evidence="12" key="1">
    <citation type="journal article" date="2020" name="Stud. Mycol.">
        <title>101 Dothideomycetes genomes: a test case for predicting lifestyles and emergence of pathogens.</title>
        <authorList>
            <person name="Haridas S."/>
            <person name="Albert R."/>
            <person name="Binder M."/>
            <person name="Bloem J."/>
            <person name="Labutti K."/>
            <person name="Salamov A."/>
            <person name="Andreopoulos B."/>
            <person name="Baker S."/>
            <person name="Barry K."/>
            <person name="Bills G."/>
            <person name="Bluhm B."/>
            <person name="Cannon C."/>
            <person name="Castanera R."/>
            <person name="Culley D."/>
            <person name="Daum C."/>
            <person name="Ezra D."/>
            <person name="Gonzalez J."/>
            <person name="Henrissat B."/>
            <person name="Kuo A."/>
            <person name="Liang C."/>
            <person name="Lipzen A."/>
            <person name="Lutzoni F."/>
            <person name="Magnuson J."/>
            <person name="Mondo S."/>
            <person name="Nolan M."/>
            <person name="Ohm R."/>
            <person name="Pangilinan J."/>
            <person name="Park H.-J."/>
            <person name="Ramirez L."/>
            <person name="Alfaro M."/>
            <person name="Sun H."/>
            <person name="Tritt A."/>
            <person name="Yoshinaga Y."/>
            <person name="Zwiers L.-H."/>
            <person name="Turgeon B."/>
            <person name="Goodwin S."/>
            <person name="Spatafora J."/>
            <person name="Crous P."/>
            <person name="Grigoriev I."/>
        </authorList>
    </citation>
    <scope>NUCLEOTIDE SEQUENCE</scope>
    <source>
        <strain evidence="12">CBS 116435</strain>
    </source>
</reference>
<feature type="region of interest" description="Disordered" evidence="11">
    <location>
        <begin position="33"/>
        <end position="88"/>
    </location>
</feature>